<dbReference type="NCBIfam" id="TIGR00242">
    <property type="entry name" value="division/cell wall cluster transcriptional repressor MraZ"/>
    <property type="match status" value="1"/>
</dbReference>
<sequence>MFLGTFEPNLMDKGRLALPKKIRDELDSQRLILTIGFEECIFGFNVKNWEEITDTELNRPLFSDKEGRDLRRKMCASAINLELDSQGRFIIPGEMMSYARISSSLIIIGAGDHFEIWNKGKWEEYRLKMTG</sequence>
<dbReference type="Gene3D" id="3.40.1550.20">
    <property type="entry name" value="Transcriptional regulator MraZ domain"/>
    <property type="match status" value="1"/>
</dbReference>
<gene>
    <name evidence="7" type="primary">mraZ</name>
    <name evidence="9" type="ORF">A2960_01090</name>
</gene>
<comment type="subunit">
    <text evidence="7">Forms oligomers.</text>
</comment>
<reference evidence="9 10" key="1">
    <citation type="journal article" date="2016" name="Nat. Commun.">
        <title>Thousands of microbial genomes shed light on interconnected biogeochemical processes in an aquifer system.</title>
        <authorList>
            <person name="Anantharaman K."/>
            <person name="Brown C.T."/>
            <person name="Hug L.A."/>
            <person name="Sharon I."/>
            <person name="Castelle C.J."/>
            <person name="Probst A.J."/>
            <person name="Thomas B.C."/>
            <person name="Singh A."/>
            <person name="Wilkins M.J."/>
            <person name="Karaoz U."/>
            <person name="Brodie E.L."/>
            <person name="Williams K.H."/>
            <person name="Hubbard S.S."/>
            <person name="Banfield J.F."/>
        </authorList>
    </citation>
    <scope>NUCLEOTIDE SEQUENCE [LARGE SCALE GENOMIC DNA]</scope>
</reference>
<dbReference type="PANTHER" id="PTHR34701:SF1">
    <property type="entry name" value="TRANSCRIPTIONAL REGULATOR MRAZ"/>
    <property type="match status" value="1"/>
</dbReference>
<dbReference type="InterPro" id="IPR007159">
    <property type="entry name" value="SpoVT-AbrB_dom"/>
</dbReference>
<comment type="subcellular location">
    <subcellularLocation>
        <location evidence="7">Cytoplasm</location>
        <location evidence="7">Nucleoid</location>
    </subcellularLocation>
</comment>
<name>A0A1F6APX7_9BACT</name>
<keyword evidence="6 7" id="KW-0804">Transcription</keyword>
<dbReference type="HAMAP" id="MF_01008">
    <property type="entry name" value="MraZ"/>
    <property type="match status" value="1"/>
</dbReference>
<evidence type="ECO:0000256" key="7">
    <source>
        <dbReference type="HAMAP-Rule" id="MF_01008"/>
    </source>
</evidence>
<dbReference type="SUPFAM" id="SSF89447">
    <property type="entry name" value="AbrB/MazE/MraZ-like"/>
    <property type="match status" value="1"/>
</dbReference>
<organism evidence="9 10">
    <name type="scientific">Candidatus Gottesmanbacteria bacterium RIFCSPLOWO2_01_FULL_39_12b</name>
    <dbReference type="NCBI Taxonomy" id="1798388"/>
    <lineage>
        <taxon>Bacteria</taxon>
        <taxon>Candidatus Gottesmaniibacteriota</taxon>
    </lineage>
</organism>
<dbReference type="AlphaFoldDB" id="A0A1F6APX7"/>
<dbReference type="CDD" id="cd16321">
    <property type="entry name" value="MraZ_C"/>
    <property type="match status" value="1"/>
</dbReference>
<evidence type="ECO:0000313" key="10">
    <source>
        <dbReference type="Proteomes" id="UP000176609"/>
    </source>
</evidence>
<dbReference type="EMBL" id="MFJR01000007">
    <property type="protein sequence ID" value="OGG26750.1"/>
    <property type="molecule type" value="Genomic_DNA"/>
</dbReference>
<dbReference type="Proteomes" id="UP000176609">
    <property type="component" value="Unassembled WGS sequence"/>
</dbReference>
<evidence type="ECO:0000256" key="5">
    <source>
        <dbReference type="ARBA" id="ARBA00023125"/>
    </source>
</evidence>
<dbReference type="Pfam" id="PF02381">
    <property type="entry name" value="MraZ"/>
    <property type="match status" value="2"/>
</dbReference>
<evidence type="ECO:0000256" key="4">
    <source>
        <dbReference type="ARBA" id="ARBA00023015"/>
    </source>
</evidence>
<protein>
    <recommendedName>
        <fullName evidence="1 7">Transcriptional regulator MraZ</fullName>
    </recommendedName>
</protein>
<dbReference type="GO" id="GO:0000976">
    <property type="term" value="F:transcription cis-regulatory region binding"/>
    <property type="evidence" value="ECO:0007669"/>
    <property type="project" value="TreeGrafter"/>
</dbReference>
<keyword evidence="5 7" id="KW-0238">DNA-binding</keyword>
<keyword evidence="2 7" id="KW-0963">Cytoplasm</keyword>
<keyword evidence="3" id="KW-0677">Repeat</keyword>
<dbReference type="GO" id="GO:0003700">
    <property type="term" value="F:DNA-binding transcription factor activity"/>
    <property type="evidence" value="ECO:0007669"/>
    <property type="project" value="UniProtKB-UniRule"/>
</dbReference>
<evidence type="ECO:0000313" key="9">
    <source>
        <dbReference type="EMBL" id="OGG26750.1"/>
    </source>
</evidence>
<evidence type="ECO:0000256" key="3">
    <source>
        <dbReference type="ARBA" id="ARBA00022737"/>
    </source>
</evidence>
<dbReference type="CDD" id="cd16320">
    <property type="entry name" value="MraZ_N"/>
    <property type="match status" value="1"/>
</dbReference>
<feature type="domain" description="SpoVT-AbrB" evidence="8">
    <location>
        <begin position="78"/>
        <end position="121"/>
    </location>
</feature>
<proteinExistence type="inferred from homology"/>
<dbReference type="GO" id="GO:0009295">
    <property type="term" value="C:nucleoid"/>
    <property type="evidence" value="ECO:0007669"/>
    <property type="project" value="UniProtKB-SubCell"/>
</dbReference>
<dbReference type="InterPro" id="IPR035642">
    <property type="entry name" value="MraZ_N"/>
</dbReference>
<comment type="similarity">
    <text evidence="7">Belongs to the MraZ family.</text>
</comment>
<dbReference type="InterPro" id="IPR003444">
    <property type="entry name" value="MraZ"/>
</dbReference>
<dbReference type="GO" id="GO:0005737">
    <property type="term" value="C:cytoplasm"/>
    <property type="evidence" value="ECO:0007669"/>
    <property type="project" value="UniProtKB-UniRule"/>
</dbReference>
<evidence type="ECO:0000256" key="1">
    <source>
        <dbReference type="ARBA" id="ARBA00013860"/>
    </source>
</evidence>
<evidence type="ECO:0000259" key="8">
    <source>
        <dbReference type="PROSITE" id="PS51740"/>
    </source>
</evidence>
<dbReference type="InterPro" id="IPR037914">
    <property type="entry name" value="SpoVT-AbrB_sf"/>
</dbReference>
<accession>A0A1F6APX7</accession>
<keyword evidence="4 7" id="KW-0805">Transcription regulation</keyword>
<dbReference type="PROSITE" id="PS51740">
    <property type="entry name" value="SPOVT_ABRB"/>
    <property type="match status" value="2"/>
</dbReference>
<comment type="caution">
    <text evidence="9">The sequence shown here is derived from an EMBL/GenBank/DDBJ whole genome shotgun (WGS) entry which is preliminary data.</text>
</comment>
<feature type="domain" description="SpoVT-AbrB" evidence="8">
    <location>
        <begin position="5"/>
        <end position="48"/>
    </location>
</feature>
<evidence type="ECO:0000256" key="6">
    <source>
        <dbReference type="ARBA" id="ARBA00023163"/>
    </source>
</evidence>
<dbReference type="PANTHER" id="PTHR34701">
    <property type="entry name" value="TRANSCRIPTIONAL REGULATOR MRAZ"/>
    <property type="match status" value="1"/>
</dbReference>
<evidence type="ECO:0000256" key="2">
    <source>
        <dbReference type="ARBA" id="ARBA00022490"/>
    </source>
</evidence>
<dbReference type="InterPro" id="IPR038619">
    <property type="entry name" value="MraZ_sf"/>
</dbReference>
<dbReference type="GO" id="GO:2000143">
    <property type="term" value="P:negative regulation of DNA-templated transcription initiation"/>
    <property type="evidence" value="ECO:0007669"/>
    <property type="project" value="TreeGrafter"/>
</dbReference>
<dbReference type="InterPro" id="IPR020603">
    <property type="entry name" value="MraZ_dom"/>
</dbReference>
<dbReference type="InterPro" id="IPR035644">
    <property type="entry name" value="MraZ_C"/>
</dbReference>